<feature type="domain" description="ABC transporter" evidence="4">
    <location>
        <begin position="321"/>
        <end position="539"/>
    </location>
</feature>
<dbReference type="SUPFAM" id="SSF52540">
    <property type="entry name" value="P-loop containing nucleoside triphosphate hydrolases"/>
    <property type="match status" value="2"/>
</dbReference>
<evidence type="ECO:0000259" key="4">
    <source>
        <dbReference type="PROSITE" id="PS50893"/>
    </source>
</evidence>
<dbReference type="Proteomes" id="UP001596289">
    <property type="component" value="Unassembled WGS sequence"/>
</dbReference>
<dbReference type="InterPro" id="IPR032781">
    <property type="entry name" value="ABC_tran_Xtn"/>
</dbReference>
<evidence type="ECO:0000256" key="3">
    <source>
        <dbReference type="SAM" id="Coils"/>
    </source>
</evidence>
<accession>A0ABW1RHU5</accession>
<dbReference type="InterPro" id="IPR032524">
    <property type="entry name" value="ABC_tran_C"/>
</dbReference>
<sequence length="631" mass="70252">MQTLTAENLTKTYGEKMLFDHISFFIKAGDRIGLIGTNGAGKTTLLNALTGNDTFDQGDITTPKQYRIGYLQQDPQLPQDLTIMEAIFTGDNPLFKVIATYERALATLSQAGDSEKAQTAYTKAEAAMNQGDAWNVDTQIKTILSQLNLSDLDQRIGELSGGQQKRVGLAQVLIESPDLLILDEPTNHLDFASIAWLEDYLSSYKGALLVVTHDRYFLDRVTNQIYELAFGNLAAYSGNFEAYLQQSAAAAVEANEQAAKQEKLYKKELDWMRAGAKARSTKQQARINRFNDLKTKVNKGVEQTTAVDINLGQQRLGKKVLELKQASLDFHDHPIIKDLDLMVQSHARLGITGENGAGKSTFLNVLAGRLPLDAGTITLGETVRLGYYTQMTESLDPDKRVISYLQEVGEAVTARNGDVVSVTQLLEQFLFPRFMHGTLIRKLSGGEQRRLYLLKILMQQPNVLLLDEPTNDLDISTLTVLENYLANFNGAVITVSHDRYFLDQVADELLIFDGNAQVTRFTGALSDYLAQQQAPAKVATKPVEPIEAAEPAAPVTKEKTKLTYNEQKEWATIEADIDQLEQQLDAVQTAMQSNGADYGKLAEQQREVEQLNQQIETKMQRWDYLSQYADA</sequence>
<feature type="coiled-coil region" evidence="3">
    <location>
        <begin position="570"/>
        <end position="621"/>
    </location>
</feature>
<name>A0ABW1RHU5_9LACO</name>
<dbReference type="Pfam" id="PF00005">
    <property type="entry name" value="ABC_tran"/>
    <property type="match status" value="2"/>
</dbReference>
<keyword evidence="2 5" id="KW-0067">ATP-binding</keyword>
<dbReference type="GO" id="GO:0005524">
    <property type="term" value="F:ATP binding"/>
    <property type="evidence" value="ECO:0007669"/>
    <property type="project" value="UniProtKB-KW"/>
</dbReference>
<dbReference type="Pfam" id="PF12848">
    <property type="entry name" value="ABC_tran_Xtn"/>
    <property type="match status" value="1"/>
</dbReference>
<organism evidence="5 6">
    <name type="scientific">Loigolactobacillus jiayinensis</name>
    <dbReference type="NCBI Taxonomy" id="2486016"/>
    <lineage>
        <taxon>Bacteria</taxon>
        <taxon>Bacillati</taxon>
        <taxon>Bacillota</taxon>
        <taxon>Bacilli</taxon>
        <taxon>Lactobacillales</taxon>
        <taxon>Lactobacillaceae</taxon>
        <taxon>Loigolactobacillus</taxon>
    </lineage>
</organism>
<keyword evidence="6" id="KW-1185">Reference proteome</keyword>
<keyword evidence="1" id="KW-0547">Nucleotide-binding</keyword>
<dbReference type="PROSITE" id="PS50893">
    <property type="entry name" value="ABC_TRANSPORTER_2"/>
    <property type="match status" value="2"/>
</dbReference>
<dbReference type="PANTHER" id="PTHR42855:SF1">
    <property type="entry name" value="ABC TRANSPORTER DOMAIN-CONTAINING PROTEIN"/>
    <property type="match status" value="1"/>
</dbReference>
<evidence type="ECO:0000313" key="5">
    <source>
        <dbReference type="EMBL" id="MFC6171283.1"/>
    </source>
</evidence>
<dbReference type="RefSeq" id="WP_125553499.1">
    <property type="nucleotide sequence ID" value="NZ_JBHSSL010000103.1"/>
</dbReference>
<dbReference type="CDD" id="cd03221">
    <property type="entry name" value="ABCF_EF-3"/>
    <property type="match status" value="2"/>
</dbReference>
<reference evidence="6" key="1">
    <citation type="journal article" date="2019" name="Int. J. Syst. Evol. Microbiol.">
        <title>The Global Catalogue of Microorganisms (GCM) 10K type strain sequencing project: providing services to taxonomists for standard genome sequencing and annotation.</title>
        <authorList>
            <consortium name="The Broad Institute Genomics Platform"/>
            <consortium name="The Broad Institute Genome Sequencing Center for Infectious Disease"/>
            <person name="Wu L."/>
            <person name="Ma J."/>
        </authorList>
    </citation>
    <scope>NUCLEOTIDE SEQUENCE [LARGE SCALE GENOMIC DNA]</scope>
    <source>
        <strain evidence="6">CCM 8904</strain>
    </source>
</reference>
<dbReference type="PANTHER" id="PTHR42855">
    <property type="entry name" value="ABC TRANSPORTER ATP-BINDING SUBUNIT"/>
    <property type="match status" value="1"/>
</dbReference>
<evidence type="ECO:0000256" key="2">
    <source>
        <dbReference type="ARBA" id="ARBA00022840"/>
    </source>
</evidence>
<dbReference type="InterPro" id="IPR037118">
    <property type="entry name" value="Val-tRNA_synth_C_sf"/>
</dbReference>
<dbReference type="InterPro" id="IPR027417">
    <property type="entry name" value="P-loop_NTPase"/>
</dbReference>
<feature type="domain" description="ABC transporter" evidence="4">
    <location>
        <begin position="4"/>
        <end position="255"/>
    </location>
</feature>
<dbReference type="Pfam" id="PF16326">
    <property type="entry name" value="ABC_tran_CTD"/>
    <property type="match status" value="1"/>
</dbReference>
<comment type="caution">
    <text evidence="5">The sequence shown here is derived from an EMBL/GenBank/DDBJ whole genome shotgun (WGS) entry which is preliminary data.</text>
</comment>
<keyword evidence="3" id="KW-0175">Coiled coil</keyword>
<dbReference type="EMBL" id="JBHSSL010000103">
    <property type="protein sequence ID" value="MFC6171283.1"/>
    <property type="molecule type" value="Genomic_DNA"/>
</dbReference>
<protein>
    <submittedName>
        <fullName evidence="5">ABC-F family ATP-binding cassette domain-containing protein</fullName>
    </submittedName>
</protein>
<dbReference type="InterPro" id="IPR051309">
    <property type="entry name" value="ABCF_ATPase"/>
</dbReference>
<dbReference type="InterPro" id="IPR003439">
    <property type="entry name" value="ABC_transporter-like_ATP-bd"/>
</dbReference>
<dbReference type="SMART" id="SM00382">
    <property type="entry name" value="AAA"/>
    <property type="match status" value="2"/>
</dbReference>
<gene>
    <name evidence="5" type="ORF">ACFQGP_12050</name>
</gene>
<dbReference type="Gene3D" id="1.10.287.380">
    <property type="entry name" value="Valyl-tRNA synthetase, C-terminal domain"/>
    <property type="match status" value="1"/>
</dbReference>
<evidence type="ECO:0000313" key="6">
    <source>
        <dbReference type="Proteomes" id="UP001596289"/>
    </source>
</evidence>
<dbReference type="PROSITE" id="PS00211">
    <property type="entry name" value="ABC_TRANSPORTER_1"/>
    <property type="match status" value="1"/>
</dbReference>
<dbReference type="InterPro" id="IPR017871">
    <property type="entry name" value="ABC_transporter-like_CS"/>
</dbReference>
<proteinExistence type="predicted"/>
<dbReference type="Gene3D" id="3.40.50.300">
    <property type="entry name" value="P-loop containing nucleotide triphosphate hydrolases"/>
    <property type="match status" value="2"/>
</dbReference>
<dbReference type="InterPro" id="IPR003593">
    <property type="entry name" value="AAA+_ATPase"/>
</dbReference>
<evidence type="ECO:0000256" key="1">
    <source>
        <dbReference type="ARBA" id="ARBA00022741"/>
    </source>
</evidence>